<dbReference type="InterPro" id="IPR011991">
    <property type="entry name" value="ArsR-like_HTH"/>
</dbReference>
<dbReference type="RefSeq" id="WP_025206202.1">
    <property type="nucleotide sequence ID" value="NZ_CP046996.1"/>
</dbReference>
<gene>
    <name evidence="2" type="ORF">GQ588_13760</name>
</gene>
<dbReference type="Pfam" id="PF01047">
    <property type="entry name" value="MarR"/>
    <property type="match status" value="1"/>
</dbReference>
<organism evidence="2 3">
    <name type="scientific">Dehalobacter restrictus</name>
    <dbReference type="NCBI Taxonomy" id="55583"/>
    <lineage>
        <taxon>Bacteria</taxon>
        <taxon>Bacillati</taxon>
        <taxon>Bacillota</taxon>
        <taxon>Clostridia</taxon>
        <taxon>Eubacteriales</taxon>
        <taxon>Desulfitobacteriaceae</taxon>
        <taxon>Dehalobacter</taxon>
    </lineage>
</organism>
<dbReference type="InterPro" id="IPR039422">
    <property type="entry name" value="MarR/SlyA-like"/>
</dbReference>
<feature type="domain" description="HTH marR-type" evidence="1">
    <location>
        <begin position="7"/>
        <end position="139"/>
    </location>
</feature>
<protein>
    <submittedName>
        <fullName evidence="2">MarR family transcriptional regulator</fullName>
    </submittedName>
</protein>
<proteinExistence type="predicted"/>
<dbReference type="AlphaFoldDB" id="A0A857DM03"/>
<dbReference type="SMART" id="SM00347">
    <property type="entry name" value="HTH_MARR"/>
    <property type="match status" value="1"/>
</dbReference>
<dbReference type="Proteomes" id="UP000430508">
    <property type="component" value="Chromosome"/>
</dbReference>
<evidence type="ECO:0000313" key="2">
    <source>
        <dbReference type="EMBL" id="QHA01628.1"/>
    </source>
</evidence>
<evidence type="ECO:0000259" key="1">
    <source>
        <dbReference type="PROSITE" id="PS50995"/>
    </source>
</evidence>
<name>A0A857DM03_9FIRM</name>
<dbReference type="SUPFAM" id="SSF46785">
    <property type="entry name" value="Winged helix' DNA-binding domain"/>
    <property type="match status" value="1"/>
</dbReference>
<dbReference type="InterPro" id="IPR000835">
    <property type="entry name" value="HTH_MarR-typ"/>
</dbReference>
<dbReference type="PANTHER" id="PTHR33164:SF99">
    <property type="entry name" value="MARR FAMILY REGULATORY PROTEIN"/>
    <property type="match status" value="1"/>
</dbReference>
<evidence type="ECO:0000313" key="3">
    <source>
        <dbReference type="Proteomes" id="UP000430508"/>
    </source>
</evidence>
<dbReference type="CDD" id="cd00090">
    <property type="entry name" value="HTH_ARSR"/>
    <property type="match status" value="1"/>
</dbReference>
<dbReference type="GO" id="GO:0006950">
    <property type="term" value="P:response to stress"/>
    <property type="evidence" value="ECO:0007669"/>
    <property type="project" value="TreeGrafter"/>
</dbReference>
<reference evidence="2 3" key="1">
    <citation type="submission" date="2019-12" db="EMBL/GenBank/DDBJ databases">
        <title>Sequence classification of anaerobic respiratory reductive dehalogenases: First we see many, then we see few.</title>
        <authorList>
            <person name="Molenda O."/>
            <person name="Puentes Jacome L.A."/>
            <person name="Cao X."/>
            <person name="Nesbo C.L."/>
            <person name="Tang S."/>
            <person name="Morson N."/>
            <person name="Patron J."/>
            <person name="Lomheim L."/>
            <person name="Wishart D.S."/>
            <person name="Edwards E.A."/>
        </authorList>
    </citation>
    <scope>NUCLEOTIDE SEQUENCE [LARGE SCALE GENOMIC DNA]</scope>
    <source>
        <strain evidence="2 3">12DCA</strain>
    </source>
</reference>
<dbReference type="InterPro" id="IPR036388">
    <property type="entry name" value="WH-like_DNA-bd_sf"/>
</dbReference>
<dbReference type="GO" id="GO:0003700">
    <property type="term" value="F:DNA-binding transcription factor activity"/>
    <property type="evidence" value="ECO:0007669"/>
    <property type="project" value="InterPro"/>
</dbReference>
<dbReference type="PROSITE" id="PS50995">
    <property type="entry name" value="HTH_MARR_2"/>
    <property type="match status" value="1"/>
</dbReference>
<accession>A0A857DM03</accession>
<dbReference type="EMBL" id="CP046996">
    <property type="protein sequence ID" value="QHA01628.1"/>
    <property type="molecule type" value="Genomic_DNA"/>
</dbReference>
<dbReference type="Gene3D" id="1.10.10.10">
    <property type="entry name" value="Winged helix-like DNA-binding domain superfamily/Winged helix DNA-binding domain"/>
    <property type="match status" value="1"/>
</dbReference>
<sequence length="143" mass="16553">MQNNPSEVEIVQLFSEIGRSLKKTMRKSFECNGLTMPQSMVMSTLIKRGEMKISEISSELHLSNSTISGIIDRLEKHDLVIRTRSEQDRRIVYVKVSPKYVDFHREFHHQAEKDLQKILSRATPEDMRKILEGLTALKKILGQ</sequence>
<dbReference type="InterPro" id="IPR036390">
    <property type="entry name" value="WH_DNA-bd_sf"/>
</dbReference>
<dbReference type="PANTHER" id="PTHR33164">
    <property type="entry name" value="TRANSCRIPTIONAL REGULATOR, MARR FAMILY"/>
    <property type="match status" value="1"/>
</dbReference>